<evidence type="ECO:0008006" key="7">
    <source>
        <dbReference type="Google" id="ProtNLM"/>
    </source>
</evidence>
<evidence type="ECO:0000256" key="4">
    <source>
        <dbReference type="ARBA" id="ARBA00038356"/>
    </source>
</evidence>
<keyword evidence="6" id="KW-1185">Reference proteome</keyword>
<dbReference type="Gene3D" id="2.60.120.620">
    <property type="entry name" value="q2cbj1_9rhob like domain"/>
    <property type="match status" value="1"/>
</dbReference>
<evidence type="ECO:0000256" key="1">
    <source>
        <dbReference type="ARBA" id="ARBA00001962"/>
    </source>
</evidence>
<comment type="cofactor">
    <cofactor evidence="1">
        <name>Fe cation</name>
        <dbReference type="ChEBI" id="CHEBI:24875"/>
    </cofactor>
</comment>
<proteinExistence type="inferred from homology"/>
<dbReference type="EMBL" id="OU896708">
    <property type="protein sequence ID" value="CAH1155790.1"/>
    <property type="molecule type" value="Genomic_DNA"/>
</dbReference>
<evidence type="ECO:0000313" key="5">
    <source>
        <dbReference type="EMBL" id="CAH1155790.1"/>
    </source>
</evidence>
<keyword evidence="2" id="KW-0479">Metal-binding</keyword>
<keyword evidence="3" id="KW-0408">Iron</keyword>
<comment type="similarity">
    <text evidence="4">Belongs to the PhyH family. PHYHD1 subfamily.</text>
</comment>
<evidence type="ECO:0000313" key="6">
    <source>
        <dbReference type="Proteomes" id="UP001153737"/>
    </source>
</evidence>
<sequence>MFDDIRRKFETDGFAVIERFFSEAEVEEMKNECRNLIKSMPGESKRTVFSTTDPQSQQNKDEYFLESGDKISYFFEAGAIGPNEELLVEPELSLNKIGHALHELNPVFRKYTFCEKVKEAAFQLGFEEPVIPQSMYIFKNPGTGSEVTAHQDASYLHTDPLHLAGFWIALDDATVENGCLWFARGSHKSGVHRRYIRNPDKSSEDLLIYTSPPTYYQTSSFSACPVPKGSCVLIHGQVVHFSESNKSKKPRHAYTFHVVEQKNTTYSNDNWLQPKERPFVNLYRN</sequence>
<reference evidence="5" key="1">
    <citation type="submission" date="2022-01" db="EMBL/GenBank/DDBJ databases">
        <authorList>
            <person name="King R."/>
        </authorList>
    </citation>
    <scope>NUCLEOTIDE SEQUENCE</scope>
</reference>
<dbReference type="Pfam" id="PF05721">
    <property type="entry name" value="PhyH"/>
    <property type="match status" value="1"/>
</dbReference>
<name>A0A9P0DJB0_PHACE</name>
<dbReference type="InterPro" id="IPR008775">
    <property type="entry name" value="Phytyl_CoA_dOase-like"/>
</dbReference>
<dbReference type="AlphaFoldDB" id="A0A9P0DJB0"/>
<dbReference type="Proteomes" id="UP001153737">
    <property type="component" value="Chromosome 2"/>
</dbReference>
<evidence type="ECO:0000256" key="2">
    <source>
        <dbReference type="ARBA" id="ARBA00022723"/>
    </source>
</evidence>
<protein>
    <recommendedName>
        <fullName evidence="7">Phytanoyl-CoA dioxygenase domain-containing protein 1</fullName>
    </recommendedName>
</protein>
<organism evidence="5 6">
    <name type="scientific">Phaedon cochleariae</name>
    <name type="common">Mustard beetle</name>
    <dbReference type="NCBI Taxonomy" id="80249"/>
    <lineage>
        <taxon>Eukaryota</taxon>
        <taxon>Metazoa</taxon>
        <taxon>Ecdysozoa</taxon>
        <taxon>Arthropoda</taxon>
        <taxon>Hexapoda</taxon>
        <taxon>Insecta</taxon>
        <taxon>Pterygota</taxon>
        <taxon>Neoptera</taxon>
        <taxon>Endopterygota</taxon>
        <taxon>Coleoptera</taxon>
        <taxon>Polyphaga</taxon>
        <taxon>Cucujiformia</taxon>
        <taxon>Chrysomeloidea</taxon>
        <taxon>Chrysomelidae</taxon>
        <taxon>Chrysomelinae</taxon>
        <taxon>Chrysomelini</taxon>
        <taxon>Phaedon</taxon>
    </lineage>
</organism>
<gene>
    <name evidence="5" type="ORF">PHAECO_LOCUS6805</name>
</gene>
<dbReference type="SUPFAM" id="SSF51197">
    <property type="entry name" value="Clavaminate synthase-like"/>
    <property type="match status" value="1"/>
</dbReference>
<dbReference type="PANTHER" id="PTHR20883:SF15">
    <property type="entry name" value="PHYTANOYL-COA DIOXYGENASE DOMAIN-CONTAINING PROTEIN 1"/>
    <property type="match status" value="1"/>
</dbReference>
<dbReference type="GO" id="GO:0046872">
    <property type="term" value="F:metal ion binding"/>
    <property type="evidence" value="ECO:0007669"/>
    <property type="project" value="UniProtKB-KW"/>
</dbReference>
<reference evidence="5" key="2">
    <citation type="submission" date="2022-10" db="EMBL/GenBank/DDBJ databases">
        <authorList>
            <consortium name="ENA_rothamsted_submissions"/>
            <consortium name="culmorum"/>
            <person name="King R."/>
        </authorList>
    </citation>
    <scope>NUCLEOTIDE SEQUENCE</scope>
</reference>
<dbReference type="PANTHER" id="PTHR20883">
    <property type="entry name" value="PHYTANOYL-COA DIOXYGENASE DOMAIN CONTAINING 1"/>
    <property type="match status" value="1"/>
</dbReference>
<evidence type="ECO:0000256" key="3">
    <source>
        <dbReference type="ARBA" id="ARBA00023004"/>
    </source>
</evidence>
<accession>A0A9P0DJB0</accession>